<name>A0A392RE62_9FABA</name>
<evidence type="ECO:0000256" key="1">
    <source>
        <dbReference type="SAM" id="MobiDB-lite"/>
    </source>
</evidence>
<comment type="caution">
    <text evidence="3">The sequence shown here is derived from an EMBL/GenBank/DDBJ whole genome shotgun (WGS) entry which is preliminary data.</text>
</comment>
<feature type="non-terminal residue" evidence="3">
    <location>
        <position position="137"/>
    </location>
</feature>
<dbReference type="Proteomes" id="UP000265520">
    <property type="component" value="Unassembled WGS sequence"/>
</dbReference>
<feature type="non-terminal residue" evidence="3">
    <location>
        <position position="1"/>
    </location>
</feature>
<evidence type="ECO:0000259" key="2">
    <source>
        <dbReference type="Pfam" id="PF05699"/>
    </source>
</evidence>
<dbReference type="PANTHER" id="PTHR23272">
    <property type="entry name" value="BED FINGER-RELATED"/>
    <property type="match status" value="1"/>
</dbReference>
<dbReference type="PANTHER" id="PTHR23272:SF184">
    <property type="entry name" value="OS03G0311250 PROTEIN"/>
    <property type="match status" value="1"/>
</dbReference>
<dbReference type="SUPFAM" id="SSF53098">
    <property type="entry name" value="Ribonuclease H-like"/>
    <property type="match status" value="1"/>
</dbReference>
<evidence type="ECO:0000313" key="4">
    <source>
        <dbReference type="Proteomes" id="UP000265520"/>
    </source>
</evidence>
<dbReference type="Pfam" id="PF05699">
    <property type="entry name" value="Dimer_Tnp_hAT"/>
    <property type="match status" value="1"/>
</dbReference>
<proteinExistence type="predicted"/>
<dbReference type="EMBL" id="LXQA010218271">
    <property type="protein sequence ID" value="MCI34918.1"/>
    <property type="molecule type" value="Genomic_DNA"/>
</dbReference>
<evidence type="ECO:0000313" key="3">
    <source>
        <dbReference type="EMBL" id="MCI34918.1"/>
    </source>
</evidence>
<feature type="region of interest" description="Disordered" evidence="1">
    <location>
        <begin position="1"/>
        <end position="22"/>
    </location>
</feature>
<accession>A0A392RE62</accession>
<dbReference type="AlphaFoldDB" id="A0A392RE62"/>
<keyword evidence="4" id="KW-1185">Reference proteome</keyword>
<dbReference type="InterPro" id="IPR012337">
    <property type="entry name" value="RNaseH-like_sf"/>
</dbReference>
<dbReference type="GO" id="GO:0046983">
    <property type="term" value="F:protein dimerization activity"/>
    <property type="evidence" value="ECO:0007669"/>
    <property type="project" value="InterPro"/>
</dbReference>
<protein>
    <recommendedName>
        <fullName evidence="2">HAT C-terminal dimerisation domain-containing protein</fullName>
    </recommendedName>
</protein>
<sequence length="137" mass="15193">HHQVAETTAAPTGQSSSQVENTAAPSIFARKDKYKQHLKQKDTVEQQNELERYLSDPAVDDEAKFDILTWWKQNCTRYPVLAAMAREIMAIPVSTVASESAFSTGGRVLDTYRSSLSPGMVAALICTQSWLKPSFVD</sequence>
<dbReference type="InterPro" id="IPR008906">
    <property type="entry name" value="HATC_C_dom"/>
</dbReference>
<reference evidence="3 4" key="1">
    <citation type="journal article" date="2018" name="Front. Plant Sci.">
        <title>Red Clover (Trifolium pratense) and Zigzag Clover (T. medium) - A Picture of Genomic Similarities and Differences.</title>
        <authorList>
            <person name="Dluhosova J."/>
            <person name="Istvanek J."/>
            <person name="Nedelnik J."/>
            <person name="Repkova J."/>
        </authorList>
    </citation>
    <scope>NUCLEOTIDE SEQUENCE [LARGE SCALE GENOMIC DNA]</scope>
    <source>
        <strain evidence="4">cv. 10/8</strain>
        <tissue evidence="3">Leaf</tissue>
    </source>
</reference>
<feature type="domain" description="HAT C-terminal dimerisation" evidence="2">
    <location>
        <begin position="49"/>
        <end position="131"/>
    </location>
</feature>
<organism evidence="3 4">
    <name type="scientific">Trifolium medium</name>
    <dbReference type="NCBI Taxonomy" id="97028"/>
    <lineage>
        <taxon>Eukaryota</taxon>
        <taxon>Viridiplantae</taxon>
        <taxon>Streptophyta</taxon>
        <taxon>Embryophyta</taxon>
        <taxon>Tracheophyta</taxon>
        <taxon>Spermatophyta</taxon>
        <taxon>Magnoliopsida</taxon>
        <taxon>eudicotyledons</taxon>
        <taxon>Gunneridae</taxon>
        <taxon>Pentapetalae</taxon>
        <taxon>rosids</taxon>
        <taxon>fabids</taxon>
        <taxon>Fabales</taxon>
        <taxon>Fabaceae</taxon>
        <taxon>Papilionoideae</taxon>
        <taxon>50 kb inversion clade</taxon>
        <taxon>NPAAA clade</taxon>
        <taxon>Hologalegina</taxon>
        <taxon>IRL clade</taxon>
        <taxon>Trifolieae</taxon>
        <taxon>Trifolium</taxon>
    </lineage>
</organism>